<comment type="caution">
    <text evidence="2">The sequence shown here is derived from an EMBL/GenBank/DDBJ whole genome shotgun (WGS) entry which is preliminary data.</text>
</comment>
<dbReference type="RefSeq" id="WP_109760594.1">
    <property type="nucleotide sequence ID" value="NZ_CP034588.1"/>
</dbReference>
<dbReference type="Proteomes" id="UP000245390">
    <property type="component" value="Unassembled WGS sequence"/>
</dbReference>
<dbReference type="InterPro" id="IPR036291">
    <property type="entry name" value="NAD(P)-bd_dom_sf"/>
</dbReference>
<evidence type="ECO:0000313" key="3">
    <source>
        <dbReference type="Proteomes" id="UP000245390"/>
    </source>
</evidence>
<dbReference type="AlphaFoldDB" id="A0A316G1X0"/>
<protein>
    <submittedName>
        <fullName evidence="2">Trk system potassium uptake protein TrkA</fullName>
    </submittedName>
</protein>
<evidence type="ECO:0000313" key="2">
    <source>
        <dbReference type="EMBL" id="PWK54808.1"/>
    </source>
</evidence>
<organism evidence="2 3">
    <name type="scientific">Silicimonas algicola</name>
    <dbReference type="NCBI Taxonomy" id="1826607"/>
    <lineage>
        <taxon>Bacteria</taxon>
        <taxon>Pseudomonadati</taxon>
        <taxon>Pseudomonadota</taxon>
        <taxon>Alphaproteobacteria</taxon>
        <taxon>Rhodobacterales</taxon>
        <taxon>Paracoccaceae</taxon>
    </lineage>
</organism>
<dbReference type="InterPro" id="IPR036721">
    <property type="entry name" value="RCK_C_sf"/>
</dbReference>
<dbReference type="Gene3D" id="3.30.70.1450">
    <property type="entry name" value="Regulator of K+ conductance, C-terminal domain"/>
    <property type="match status" value="1"/>
</dbReference>
<dbReference type="OrthoDB" id="9781411at2"/>
<dbReference type="InterPro" id="IPR003148">
    <property type="entry name" value="RCK_N"/>
</dbReference>
<dbReference type="InterPro" id="IPR050721">
    <property type="entry name" value="Trk_Ktr_HKT_K-transport"/>
</dbReference>
<evidence type="ECO:0000259" key="1">
    <source>
        <dbReference type="Pfam" id="PF02254"/>
    </source>
</evidence>
<dbReference type="Pfam" id="PF02254">
    <property type="entry name" value="TrkA_N"/>
    <property type="match status" value="1"/>
</dbReference>
<feature type="domain" description="RCK N-terminal" evidence="1">
    <location>
        <begin position="10"/>
        <end position="123"/>
    </location>
</feature>
<reference evidence="2 3" key="1">
    <citation type="submission" date="2018-05" db="EMBL/GenBank/DDBJ databases">
        <title>Genomic Encyclopedia of Type Strains, Phase IV (KMG-IV): sequencing the most valuable type-strain genomes for metagenomic binning, comparative biology and taxonomic classification.</title>
        <authorList>
            <person name="Goeker M."/>
        </authorList>
    </citation>
    <scope>NUCLEOTIDE SEQUENCE [LARGE SCALE GENOMIC DNA]</scope>
    <source>
        <strain evidence="2 3">DSM 103371</strain>
    </source>
</reference>
<dbReference type="EMBL" id="QGGV01000010">
    <property type="protein sequence ID" value="PWK54808.1"/>
    <property type="molecule type" value="Genomic_DNA"/>
</dbReference>
<proteinExistence type="predicted"/>
<keyword evidence="3" id="KW-1185">Reference proteome</keyword>
<gene>
    <name evidence="2" type="ORF">C8D95_110100</name>
</gene>
<accession>A0A316G1X0</accession>
<dbReference type="SUPFAM" id="SSF51735">
    <property type="entry name" value="NAD(P)-binding Rossmann-fold domains"/>
    <property type="match status" value="1"/>
</dbReference>
<dbReference type="GO" id="GO:0008324">
    <property type="term" value="F:monoatomic cation transmembrane transporter activity"/>
    <property type="evidence" value="ECO:0007669"/>
    <property type="project" value="InterPro"/>
</dbReference>
<dbReference type="PANTHER" id="PTHR43833:SF7">
    <property type="entry name" value="KTR SYSTEM POTASSIUM UPTAKE PROTEIN C"/>
    <property type="match status" value="1"/>
</dbReference>
<dbReference type="Gene3D" id="3.40.50.720">
    <property type="entry name" value="NAD(P)-binding Rossmann-like Domain"/>
    <property type="match status" value="1"/>
</dbReference>
<dbReference type="GO" id="GO:0006813">
    <property type="term" value="P:potassium ion transport"/>
    <property type="evidence" value="ECO:0007669"/>
    <property type="project" value="InterPro"/>
</dbReference>
<sequence>MPHKSHIFGVVGLGNFGSTVATELMRFGNSVIAVDVNERAVGLHADKVTEALIVDARDEEALREAGFGECYGAVIAIANDIESSILAAMNLKLIGVKTIWAKAVSKTHHRILSRIGVDRVIHPQVDIGQYVAQVLNNPLIRDYVSLGNGYHVVNFRVPDSLEGHSLSEIKSISRHDLRCIGVMRGTEFVGSGADGCVLQSDDLLLLLGERKKLSDFAASL</sequence>
<dbReference type="KEGG" id="salo:EF888_00895"/>
<dbReference type="PANTHER" id="PTHR43833">
    <property type="entry name" value="POTASSIUM CHANNEL PROTEIN 2-RELATED-RELATED"/>
    <property type="match status" value="1"/>
</dbReference>
<dbReference type="SUPFAM" id="SSF116726">
    <property type="entry name" value="TrkA C-terminal domain-like"/>
    <property type="match status" value="1"/>
</dbReference>
<name>A0A316G1X0_9RHOB</name>